<dbReference type="Proteomes" id="UP000477849">
    <property type="component" value="Unassembled WGS sequence"/>
</dbReference>
<dbReference type="Gene3D" id="2.160.20.80">
    <property type="entry name" value="E3 ubiquitin-protein ligase SopA"/>
    <property type="match status" value="1"/>
</dbReference>
<evidence type="ECO:0000313" key="3">
    <source>
        <dbReference type="EMBL" id="NGO63307.1"/>
    </source>
</evidence>
<comment type="caution">
    <text evidence="3">The sequence shown here is derived from an EMBL/GenBank/DDBJ whole genome shotgun (WGS) entry which is preliminary data.</text>
</comment>
<dbReference type="AlphaFoldDB" id="A0A6M1S223"/>
<gene>
    <name evidence="3" type="ORF">G6N76_06445</name>
</gene>
<accession>A0A6M1S223</accession>
<dbReference type="PANTHER" id="PTHR47485:SF1">
    <property type="entry name" value="THYLAKOID LUMENAL 17.4 KDA PROTEIN, CHLOROPLASTIC"/>
    <property type="match status" value="1"/>
</dbReference>
<protein>
    <submittedName>
        <fullName evidence="3">Pentapeptide repeat-containing protein</fullName>
    </submittedName>
</protein>
<name>A0A6M1S223_9HYPH</name>
<sequence>MKILLGGRSPTVQAAALAATTVLLSIAVVTGSAKAGDCRGYAQQGVDWSGCKKSMLIITESELDGANLTNTDFSFTDLRGSSMKSANLEKGKLIRASFVAAQLEGANFNKVEAYRSNFARSNADRATFVNAEVQRADFREAQLTGTDFTKAELGRADFRGATITGSRFTMTNLARARLNDAVFTGPLDFRNAFLLLTRIEGLDLSKATGLEQEQINLACGDASTRLPSGLVAPAGWPCADDPDDSNDL</sequence>
<evidence type="ECO:0000256" key="1">
    <source>
        <dbReference type="ARBA" id="ARBA00022737"/>
    </source>
</evidence>
<evidence type="ECO:0000313" key="4">
    <source>
        <dbReference type="Proteomes" id="UP000477849"/>
    </source>
</evidence>
<dbReference type="PANTHER" id="PTHR47485">
    <property type="entry name" value="THYLAKOID LUMENAL 17.4 KDA PROTEIN, CHLOROPLASTIC"/>
    <property type="match status" value="1"/>
</dbReference>
<keyword evidence="1" id="KW-0677">Repeat</keyword>
<dbReference type="Pfam" id="PF13599">
    <property type="entry name" value="Pentapeptide_4"/>
    <property type="match status" value="1"/>
</dbReference>
<dbReference type="RefSeq" id="WP_163906198.1">
    <property type="nucleotide sequence ID" value="NZ_JACLAL010000001.1"/>
</dbReference>
<proteinExistence type="predicted"/>
<dbReference type="SUPFAM" id="SSF141571">
    <property type="entry name" value="Pentapeptide repeat-like"/>
    <property type="match status" value="1"/>
</dbReference>
<evidence type="ECO:0000256" key="2">
    <source>
        <dbReference type="SAM" id="SignalP"/>
    </source>
</evidence>
<keyword evidence="2" id="KW-0732">Signal</keyword>
<dbReference type="InterPro" id="IPR001646">
    <property type="entry name" value="5peptide_repeat"/>
</dbReference>
<feature type="chain" id="PRO_5027069594" evidence="2">
    <location>
        <begin position="36"/>
        <end position="248"/>
    </location>
</feature>
<feature type="signal peptide" evidence="2">
    <location>
        <begin position="1"/>
        <end position="35"/>
    </location>
</feature>
<dbReference type="EMBL" id="JAAKZH010000002">
    <property type="protein sequence ID" value="NGO63307.1"/>
    <property type="molecule type" value="Genomic_DNA"/>
</dbReference>
<reference evidence="3 4" key="1">
    <citation type="submission" date="2020-02" db="EMBL/GenBank/DDBJ databases">
        <title>Genome sequence of the type strain CCBAU10050 of Rhizobium daejeonense.</title>
        <authorList>
            <person name="Gao J."/>
            <person name="Sun J."/>
        </authorList>
    </citation>
    <scope>NUCLEOTIDE SEQUENCE [LARGE SCALE GENOMIC DNA]</scope>
    <source>
        <strain evidence="3 4">CCBAU10050</strain>
    </source>
</reference>
<organism evidence="3 4">
    <name type="scientific">Rhizobium daejeonense</name>
    <dbReference type="NCBI Taxonomy" id="240521"/>
    <lineage>
        <taxon>Bacteria</taxon>
        <taxon>Pseudomonadati</taxon>
        <taxon>Pseudomonadota</taxon>
        <taxon>Alphaproteobacteria</taxon>
        <taxon>Hyphomicrobiales</taxon>
        <taxon>Rhizobiaceae</taxon>
        <taxon>Rhizobium/Agrobacterium group</taxon>
        <taxon>Rhizobium</taxon>
    </lineage>
</organism>
<keyword evidence="4" id="KW-1185">Reference proteome</keyword>